<name>A0A927F3G4_9ACTN</name>
<dbReference type="AlphaFoldDB" id="A0A927F3G4"/>
<feature type="compositionally biased region" description="Low complexity" evidence="1">
    <location>
        <begin position="1"/>
        <end position="17"/>
    </location>
</feature>
<evidence type="ECO:0000256" key="1">
    <source>
        <dbReference type="SAM" id="MobiDB-lite"/>
    </source>
</evidence>
<proteinExistence type="predicted"/>
<dbReference type="InterPro" id="IPR027417">
    <property type="entry name" value="P-loop_NTPase"/>
</dbReference>
<protein>
    <submittedName>
        <fullName evidence="2">Uncharacterized protein</fullName>
    </submittedName>
</protein>
<gene>
    <name evidence="2" type="ORF">IF129_25165</name>
</gene>
<feature type="region of interest" description="Disordered" evidence="1">
    <location>
        <begin position="168"/>
        <end position="192"/>
    </location>
</feature>
<evidence type="ECO:0000313" key="3">
    <source>
        <dbReference type="Proteomes" id="UP000632289"/>
    </source>
</evidence>
<dbReference type="RefSeq" id="WP_191212137.1">
    <property type="nucleotide sequence ID" value="NZ_BAABKL010000005.1"/>
</dbReference>
<keyword evidence="3" id="KW-1185">Reference proteome</keyword>
<comment type="caution">
    <text evidence="2">The sequence shown here is derived from an EMBL/GenBank/DDBJ whole genome shotgun (WGS) entry which is preliminary data.</text>
</comment>
<organism evidence="2 3">
    <name type="scientific">Streptomyces chumphonensis</name>
    <dbReference type="NCBI Taxonomy" id="1214925"/>
    <lineage>
        <taxon>Bacteria</taxon>
        <taxon>Bacillati</taxon>
        <taxon>Actinomycetota</taxon>
        <taxon>Actinomycetes</taxon>
        <taxon>Kitasatosporales</taxon>
        <taxon>Streptomycetaceae</taxon>
        <taxon>Streptomyces</taxon>
    </lineage>
</organism>
<feature type="region of interest" description="Disordered" evidence="1">
    <location>
        <begin position="1"/>
        <end position="20"/>
    </location>
</feature>
<evidence type="ECO:0000313" key="2">
    <source>
        <dbReference type="EMBL" id="MBD3934839.1"/>
    </source>
</evidence>
<dbReference type="EMBL" id="JACXYU010000021">
    <property type="protein sequence ID" value="MBD3934839.1"/>
    <property type="molecule type" value="Genomic_DNA"/>
</dbReference>
<accession>A0A927F3G4</accession>
<reference evidence="2" key="1">
    <citation type="submission" date="2020-09" db="EMBL/GenBank/DDBJ databases">
        <title>Secondary metabolite and genome analysis of marine Streptomyces chumphonensis KK1-2T.</title>
        <authorList>
            <person name="Phongsopitanun W."/>
            <person name="Kanchanasin P."/>
            <person name="Pittayakhajonwut P."/>
            <person name="Suwanborirux K."/>
            <person name="Tanasupawat S."/>
        </authorList>
    </citation>
    <scope>NUCLEOTIDE SEQUENCE</scope>
    <source>
        <strain evidence="2">KK1-2</strain>
    </source>
</reference>
<dbReference type="Proteomes" id="UP000632289">
    <property type="component" value="Unassembled WGS sequence"/>
</dbReference>
<dbReference type="Gene3D" id="3.40.50.300">
    <property type="entry name" value="P-loop containing nucleotide triphosphate hydrolases"/>
    <property type="match status" value="1"/>
</dbReference>
<sequence>MATTTLTPTTTVQPATTGRSRRRRARIERIAYIVAAPGLAIGPQLDAAWPAHLTAAATGTLTLAWLYHKARPAERQRLRREKERLELATDHRLELLRACYRATPALTGSALYLGLLAAGAAGIGVEPLVQYGAPSLWAAVMAAALPRTRAPRRKRRSPAEMLAELEHAAGLPHSTDGQDQEQDTGQERRLPAPRTYAELVAWHWETSEAAKGCHLGHVQQLAPGRPDFRAVLVAPRGKAVPQLTPAALAAVWDLPEGTVSIEPMPGHGPGHKLITARPTLDLDSQISGDSTSGGRIDPDLAALWRSRLAKPGGPLDGVHLLETKIEANRIALRVRAADDQVLRLPHQGIARALDIDDMELVVCQTNRMGDGIISVYETHPLLTIREATARDLTMNERGEIAFGLQHDGRPARINLYKPGLGATNDLFVGAPGAGKSVALNTLLIAERINGVVSIVADAQDGMSLPEANGRVAHFGSGIPAVAAALAAAYAVAKYRQKISSANGWGSFTINDPWRLVVITLDELNLILAEEAEADIPPAFKTWVLGLISKFQITGRKMGVGIRFAAQGIHSADLGDKVKLRANAKTGAVWLGRTTSGTTSHMATEGILPPGVDLVPIPETFGGDDIEAAFRGEETPPGPTTAGMANLIRQGRLTRMRVWRAAKDANKQYTGLIDLYESAPIPYLTPEEQAVFDAEHARALAHAEKLLAGDDQDDDTGDIDDGLDELLGTASTAAEPPTVQNRILNLLTEHGSMKLRDIQEHLDDVQPATVSNTASQLCRTGQLHRAGRGIYTLPQ</sequence>
<dbReference type="SUPFAM" id="SSF52540">
    <property type="entry name" value="P-loop containing nucleoside triphosphate hydrolases"/>
    <property type="match status" value="1"/>
</dbReference>